<accession>A0A2K8NA51</accession>
<keyword evidence="3" id="KW-1185">Reference proteome</keyword>
<feature type="compositionally biased region" description="Basic residues" evidence="1">
    <location>
        <begin position="1"/>
        <end position="10"/>
    </location>
</feature>
<gene>
    <name evidence="2" type="ORF">CVV65_15820</name>
</gene>
<feature type="region of interest" description="Disordered" evidence="1">
    <location>
        <begin position="1"/>
        <end position="26"/>
    </location>
</feature>
<name>A0A2K8NA51_9BACL</name>
<reference evidence="3" key="1">
    <citation type="submission" date="2017-11" db="EMBL/GenBank/DDBJ databases">
        <title>Complete Genome Sequence of Kyrpidia sp. Strain EA-1, a thermophilic, hydrogen-oxidizing Bacterium, isolated from the Azores.</title>
        <authorList>
            <person name="Reiner J.E."/>
            <person name="Lapp C.J."/>
            <person name="Bunk B."/>
            <person name="Gescher J."/>
        </authorList>
    </citation>
    <scope>NUCLEOTIDE SEQUENCE [LARGE SCALE GENOMIC DNA]</scope>
    <source>
        <strain evidence="3">EA-1</strain>
    </source>
</reference>
<organism evidence="2 3">
    <name type="scientific">Kyrpidia spormannii</name>
    <dbReference type="NCBI Taxonomy" id="2055160"/>
    <lineage>
        <taxon>Bacteria</taxon>
        <taxon>Bacillati</taxon>
        <taxon>Bacillota</taxon>
        <taxon>Bacilli</taxon>
        <taxon>Bacillales</taxon>
        <taxon>Alicyclobacillaceae</taxon>
        <taxon>Kyrpidia</taxon>
    </lineage>
</organism>
<proteinExistence type="predicted"/>
<evidence type="ECO:0000256" key="1">
    <source>
        <dbReference type="SAM" id="MobiDB-lite"/>
    </source>
</evidence>
<dbReference type="KEGG" id="kyr:CVV65_15820"/>
<dbReference type="Proteomes" id="UP000231932">
    <property type="component" value="Chromosome"/>
</dbReference>
<dbReference type="EMBL" id="CP024955">
    <property type="protein sequence ID" value="ATY86211.1"/>
    <property type="molecule type" value="Genomic_DNA"/>
</dbReference>
<evidence type="ECO:0000313" key="2">
    <source>
        <dbReference type="EMBL" id="ATY86211.1"/>
    </source>
</evidence>
<evidence type="ECO:0000313" key="3">
    <source>
        <dbReference type="Proteomes" id="UP000231932"/>
    </source>
</evidence>
<sequence>MNPAKLRRRDLLRSPGPPQPNRQPPFHHAQLIQPLDVPGAIQLFLHRAKPLPQRNNAPGDNEFRDPFRRYLKTLNTGKIKIPIDFISGDDGGANLEGHQQKLIVERQGHQQLSGHLPAINFAHLSQIHRQRGGQTLEQPGSGGGKEVEFAILPEDKGDISHLVVDRPERPEFPDLPTQIQKLHVR</sequence>
<protein>
    <submittedName>
        <fullName evidence="2">Uncharacterized protein</fullName>
    </submittedName>
</protein>
<dbReference type="AlphaFoldDB" id="A0A2K8NA51"/>